<evidence type="ECO:0000313" key="3">
    <source>
        <dbReference type="Proteomes" id="UP001321760"/>
    </source>
</evidence>
<dbReference type="EMBL" id="MU865945">
    <property type="protein sequence ID" value="KAK4448081.1"/>
    <property type="molecule type" value="Genomic_DNA"/>
</dbReference>
<feature type="compositionally biased region" description="Acidic residues" evidence="1">
    <location>
        <begin position="295"/>
        <end position="307"/>
    </location>
</feature>
<accession>A0AAV9GK83</accession>
<proteinExistence type="predicted"/>
<evidence type="ECO:0000313" key="2">
    <source>
        <dbReference type="EMBL" id="KAK4448081.1"/>
    </source>
</evidence>
<evidence type="ECO:0000256" key="1">
    <source>
        <dbReference type="SAM" id="MobiDB-lite"/>
    </source>
</evidence>
<dbReference type="Proteomes" id="UP001321760">
    <property type="component" value="Unassembled WGS sequence"/>
</dbReference>
<reference evidence="2" key="2">
    <citation type="submission" date="2023-05" db="EMBL/GenBank/DDBJ databases">
        <authorList>
            <consortium name="Lawrence Berkeley National Laboratory"/>
            <person name="Steindorff A."/>
            <person name="Hensen N."/>
            <person name="Bonometti L."/>
            <person name="Westerberg I."/>
            <person name="Brannstrom I.O."/>
            <person name="Guillou S."/>
            <person name="Cros-Aarteil S."/>
            <person name="Calhoun S."/>
            <person name="Haridas S."/>
            <person name="Kuo A."/>
            <person name="Mondo S."/>
            <person name="Pangilinan J."/>
            <person name="Riley R."/>
            <person name="Labutti K."/>
            <person name="Andreopoulos B."/>
            <person name="Lipzen A."/>
            <person name="Chen C."/>
            <person name="Yanf M."/>
            <person name="Daum C."/>
            <person name="Ng V."/>
            <person name="Clum A."/>
            <person name="Ohm R."/>
            <person name="Martin F."/>
            <person name="Silar P."/>
            <person name="Natvig D."/>
            <person name="Lalanne C."/>
            <person name="Gautier V."/>
            <person name="Ament-Velasquez S.L."/>
            <person name="Kruys A."/>
            <person name="Hutchinson M.I."/>
            <person name="Powell A.J."/>
            <person name="Barry K."/>
            <person name="Miller A.N."/>
            <person name="Grigoriev I.V."/>
            <person name="Debuchy R."/>
            <person name="Gladieux P."/>
            <person name="Thoren M.H."/>
            <person name="Johannesson H."/>
        </authorList>
    </citation>
    <scope>NUCLEOTIDE SEQUENCE</scope>
    <source>
        <strain evidence="2">PSN243</strain>
    </source>
</reference>
<comment type="caution">
    <text evidence="2">The sequence shown here is derived from an EMBL/GenBank/DDBJ whole genome shotgun (WGS) entry which is preliminary data.</text>
</comment>
<keyword evidence="3" id="KW-1185">Reference proteome</keyword>
<feature type="region of interest" description="Disordered" evidence="1">
    <location>
        <begin position="1"/>
        <end position="26"/>
    </location>
</feature>
<feature type="region of interest" description="Disordered" evidence="1">
    <location>
        <begin position="259"/>
        <end position="309"/>
    </location>
</feature>
<dbReference type="AlphaFoldDB" id="A0AAV9GK83"/>
<sequence length="435" mass="48694">MDEMDELMVDNPGTFTAESGGGLGGDKLTAGSMAPPPLPLDTALRGGGRTARYNTAADEIQRRLAYSFAHSLHGQSGLSRNYQQDSESHNFVGDDINNSDWSSYGEVPNLIDDWDREVTLIDGSDQWNARQMRVHQLIYMRGIHPMIPSTWKMSYKMWGLGQPQLEHVFAPSNSNRRVIISSLSPSGEVAAAKALESLFYVSQKIMDYENQLAFDKMELAVVKAIQGYIKWALKDAGINTKLFPPMFYVHGYPINSPDFRVPEGEDDESYRKDGGARSTEGRAGAVGDDTRMDLDQTDSDDENSDDEDTRRFTQWLDRSLHTKMRGLGERWREFIASNQRRTSRGEEIQIEPPTLFGFAVVQHAVIIVSHDASSSDNPVIALEKISLNDRGLWLWNALSLAIPINVGKMEAAEISSIFQEQFKFTNEDSADDPDL</sequence>
<gene>
    <name evidence="2" type="ORF">QBC34DRAFT_118514</name>
</gene>
<name>A0AAV9GK83_9PEZI</name>
<organism evidence="2 3">
    <name type="scientific">Podospora aff. communis PSN243</name>
    <dbReference type="NCBI Taxonomy" id="3040156"/>
    <lineage>
        <taxon>Eukaryota</taxon>
        <taxon>Fungi</taxon>
        <taxon>Dikarya</taxon>
        <taxon>Ascomycota</taxon>
        <taxon>Pezizomycotina</taxon>
        <taxon>Sordariomycetes</taxon>
        <taxon>Sordariomycetidae</taxon>
        <taxon>Sordariales</taxon>
        <taxon>Podosporaceae</taxon>
        <taxon>Podospora</taxon>
    </lineage>
</organism>
<reference evidence="2" key="1">
    <citation type="journal article" date="2023" name="Mol. Phylogenet. Evol.">
        <title>Genome-scale phylogeny and comparative genomics of the fungal order Sordariales.</title>
        <authorList>
            <person name="Hensen N."/>
            <person name="Bonometti L."/>
            <person name="Westerberg I."/>
            <person name="Brannstrom I.O."/>
            <person name="Guillou S."/>
            <person name="Cros-Aarteil S."/>
            <person name="Calhoun S."/>
            <person name="Haridas S."/>
            <person name="Kuo A."/>
            <person name="Mondo S."/>
            <person name="Pangilinan J."/>
            <person name="Riley R."/>
            <person name="LaButti K."/>
            <person name="Andreopoulos B."/>
            <person name="Lipzen A."/>
            <person name="Chen C."/>
            <person name="Yan M."/>
            <person name="Daum C."/>
            <person name="Ng V."/>
            <person name="Clum A."/>
            <person name="Steindorff A."/>
            <person name="Ohm R.A."/>
            <person name="Martin F."/>
            <person name="Silar P."/>
            <person name="Natvig D.O."/>
            <person name="Lalanne C."/>
            <person name="Gautier V."/>
            <person name="Ament-Velasquez S.L."/>
            <person name="Kruys A."/>
            <person name="Hutchinson M.I."/>
            <person name="Powell A.J."/>
            <person name="Barry K."/>
            <person name="Miller A.N."/>
            <person name="Grigoriev I.V."/>
            <person name="Debuchy R."/>
            <person name="Gladieux P."/>
            <person name="Hiltunen Thoren M."/>
            <person name="Johannesson H."/>
        </authorList>
    </citation>
    <scope>NUCLEOTIDE SEQUENCE</scope>
    <source>
        <strain evidence="2">PSN243</strain>
    </source>
</reference>
<protein>
    <submittedName>
        <fullName evidence="2">Uncharacterized protein</fullName>
    </submittedName>
</protein>